<evidence type="ECO:0000259" key="6">
    <source>
        <dbReference type="SMART" id="SM00249"/>
    </source>
</evidence>
<dbReference type="Gene3D" id="3.30.40.10">
    <property type="entry name" value="Zinc/RING finger domain, C3HC4 (zinc finger)"/>
    <property type="match status" value="1"/>
</dbReference>
<evidence type="ECO:0000256" key="5">
    <source>
        <dbReference type="SAM" id="MobiDB-lite"/>
    </source>
</evidence>
<dbReference type="InterPro" id="IPR013083">
    <property type="entry name" value="Znf_RING/FYVE/PHD"/>
</dbReference>
<feature type="coiled-coil region" evidence="4">
    <location>
        <begin position="96"/>
        <end position="123"/>
    </location>
</feature>
<dbReference type="InterPro" id="IPR011011">
    <property type="entry name" value="Znf_FYVE_PHD"/>
</dbReference>
<reference evidence="8 10" key="2">
    <citation type="journal article" date="2018" name="Elife">
        <title>Firefly genomes illuminate parallel origins of bioluminescence in beetles.</title>
        <authorList>
            <person name="Fallon T.R."/>
            <person name="Lower S.E."/>
            <person name="Chang C.H."/>
            <person name="Bessho-Uehara M."/>
            <person name="Martin G.J."/>
            <person name="Bewick A.J."/>
            <person name="Behringer M."/>
            <person name="Debat H.J."/>
            <person name="Wong I."/>
            <person name="Day J.C."/>
            <person name="Suvorov A."/>
            <person name="Silva C.J."/>
            <person name="Stanger-Hall K.F."/>
            <person name="Hall D.W."/>
            <person name="Schmitz R.J."/>
            <person name="Nelson D.R."/>
            <person name="Lewis S.M."/>
            <person name="Shigenobu S."/>
            <person name="Bybee S.M."/>
            <person name="Larracuente A.M."/>
            <person name="Oba Y."/>
            <person name="Weng J.K."/>
        </authorList>
    </citation>
    <scope>NUCLEOTIDE SEQUENCE [LARGE SCALE GENOMIC DNA]</scope>
    <source>
        <strain evidence="8">1611_PpyrPB1</strain>
        <tissue evidence="8">Whole body</tissue>
    </source>
</reference>
<dbReference type="SMART" id="SM00249">
    <property type="entry name" value="PHD"/>
    <property type="match status" value="1"/>
</dbReference>
<dbReference type="PROSITE" id="PS01359">
    <property type="entry name" value="ZF_PHD_1"/>
    <property type="match status" value="1"/>
</dbReference>
<keyword evidence="10" id="KW-1185">Reference proteome</keyword>
<protein>
    <recommendedName>
        <fullName evidence="6">Zinc finger PHD-type domain-containing protein</fullName>
    </recommendedName>
</protein>
<dbReference type="EMBL" id="GEZM01080651">
    <property type="protein sequence ID" value="JAV62088.1"/>
    <property type="molecule type" value="Transcribed_RNA"/>
</dbReference>
<sequence length="302" mass="34550">MPVDCPKCNRKILYDEDIRCGKCKLPFHLSCVALTNSTVDNWICELCTTMEITQPNTNSNFVLSEFHFNSLLLQLSSLTAKMDENNALLQKQSDQISKCASEIVSLKHENTQLKERLSILETQSIQQPPTGELMYELRDRIKREKNVVIYNLKEADNSDPTQTDYAVVINLLKTIISITENEVASVMRLGQTKNPTRPRPIKVTLSMPEVAINILRNKYILQSSSYRDVKIRSDLTKQQTTHLRQLNEQLRQRKLKGETNITIKYKNGEPTIVSSEESNKRGREELISPARPFKAARSTIPK</sequence>
<dbReference type="InterPro" id="IPR019786">
    <property type="entry name" value="Zinc_finger_PHD-type_CS"/>
</dbReference>
<proteinExistence type="predicted"/>
<dbReference type="OrthoDB" id="6738932at2759"/>
<keyword evidence="2" id="KW-0863">Zinc-finger</keyword>
<keyword evidence="3" id="KW-0862">Zinc</keyword>
<reference evidence="8" key="3">
    <citation type="submission" date="2019-08" db="EMBL/GenBank/DDBJ databases">
        <authorList>
            <consortium name="Photinus pyralis genome working group"/>
            <person name="Fallon T.R."/>
            <person name="Sander Lower S.E."/>
            <person name="Weng J.-K."/>
        </authorList>
    </citation>
    <scope>NUCLEOTIDE SEQUENCE</scope>
    <source>
        <strain evidence="8">1611_PpyrPB1</strain>
        <tissue evidence="8">Whole body</tissue>
    </source>
</reference>
<dbReference type="PANTHER" id="PTHR37445">
    <property type="entry name" value="PROTEIN CBG24663"/>
    <property type="match status" value="1"/>
</dbReference>
<accession>A0A1Y1KNE2</accession>
<evidence type="ECO:0000313" key="9">
    <source>
        <dbReference type="EMBL" id="KAB0800615.1"/>
    </source>
</evidence>
<evidence type="ECO:0000256" key="4">
    <source>
        <dbReference type="SAM" id="Coils"/>
    </source>
</evidence>
<evidence type="ECO:0000256" key="2">
    <source>
        <dbReference type="ARBA" id="ARBA00022771"/>
    </source>
</evidence>
<dbReference type="InParanoid" id="A0A1Y1KNE2"/>
<dbReference type="EMBL" id="VVIM01000009">
    <property type="protein sequence ID" value="KAB0793708.1"/>
    <property type="molecule type" value="Genomic_DNA"/>
</dbReference>
<feature type="domain" description="Zinc finger PHD-type" evidence="6">
    <location>
        <begin position="4"/>
        <end position="48"/>
    </location>
</feature>
<reference evidence="7" key="1">
    <citation type="journal article" date="2016" name="Sci. Rep.">
        <title>Molecular characterization of firefly nuptial gifts: a multi-omics approach sheds light on postcopulatory sexual selection.</title>
        <authorList>
            <person name="Al-Wathiqui N."/>
            <person name="Fallon T.R."/>
            <person name="South A."/>
            <person name="Weng J.K."/>
            <person name="Lewis S.M."/>
        </authorList>
    </citation>
    <scope>NUCLEOTIDE SEQUENCE</scope>
</reference>
<dbReference type="SUPFAM" id="SSF57903">
    <property type="entry name" value="FYVE/PHD zinc finger"/>
    <property type="match status" value="1"/>
</dbReference>
<dbReference type="PANTHER" id="PTHR37445:SF3">
    <property type="entry name" value="ZINC FINGER PHD-TYPE DOMAIN-CONTAINING PROTEIN"/>
    <property type="match status" value="1"/>
</dbReference>
<evidence type="ECO:0000313" key="8">
    <source>
        <dbReference type="EMBL" id="KAB0793708.1"/>
    </source>
</evidence>
<dbReference type="Proteomes" id="UP000327044">
    <property type="component" value="Unassembled WGS sequence"/>
</dbReference>
<evidence type="ECO:0000313" key="7">
    <source>
        <dbReference type="EMBL" id="JAV62088.1"/>
    </source>
</evidence>
<dbReference type="InterPro" id="IPR001965">
    <property type="entry name" value="Znf_PHD"/>
</dbReference>
<dbReference type="EMBL" id="VVIM01000004">
    <property type="protein sequence ID" value="KAB0800615.1"/>
    <property type="molecule type" value="Genomic_DNA"/>
</dbReference>
<keyword evidence="1" id="KW-0479">Metal-binding</keyword>
<feature type="compositionally biased region" description="Basic and acidic residues" evidence="5">
    <location>
        <begin position="277"/>
        <end position="286"/>
    </location>
</feature>
<name>A0A1Y1KNE2_PHOPY</name>
<evidence type="ECO:0000256" key="1">
    <source>
        <dbReference type="ARBA" id="ARBA00022723"/>
    </source>
</evidence>
<organism evidence="7">
    <name type="scientific">Photinus pyralis</name>
    <name type="common">Common eastern firefly</name>
    <name type="synonym">Lampyris pyralis</name>
    <dbReference type="NCBI Taxonomy" id="7054"/>
    <lineage>
        <taxon>Eukaryota</taxon>
        <taxon>Metazoa</taxon>
        <taxon>Ecdysozoa</taxon>
        <taxon>Arthropoda</taxon>
        <taxon>Hexapoda</taxon>
        <taxon>Insecta</taxon>
        <taxon>Pterygota</taxon>
        <taxon>Neoptera</taxon>
        <taxon>Endopterygota</taxon>
        <taxon>Coleoptera</taxon>
        <taxon>Polyphaga</taxon>
        <taxon>Elateriformia</taxon>
        <taxon>Elateroidea</taxon>
        <taxon>Lampyridae</taxon>
        <taxon>Lampyrinae</taxon>
        <taxon>Photinus</taxon>
    </lineage>
</organism>
<keyword evidence="4" id="KW-0175">Coiled coil</keyword>
<evidence type="ECO:0000313" key="10">
    <source>
        <dbReference type="Proteomes" id="UP000327044"/>
    </source>
</evidence>
<dbReference type="GO" id="GO:0008270">
    <property type="term" value="F:zinc ion binding"/>
    <property type="evidence" value="ECO:0007669"/>
    <property type="project" value="UniProtKB-KW"/>
</dbReference>
<feature type="region of interest" description="Disordered" evidence="5">
    <location>
        <begin position="272"/>
        <end position="302"/>
    </location>
</feature>
<gene>
    <name evidence="9" type="ORF">PPYR_06355</name>
    <name evidence="8" type="ORF">PPYR_13328</name>
</gene>
<dbReference type="AlphaFoldDB" id="A0A1Y1KNE2"/>
<evidence type="ECO:0000256" key="3">
    <source>
        <dbReference type="ARBA" id="ARBA00022833"/>
    </source>
</evidence>